<dbReference type="InterPro" id="IPR036318">
    <property type="entry name" value="FAD-bd_PCMH-like_sf"/>
</dbReference>
<keyword evidence="2 3" id="KW-0129">CBS domain</keyword>
<dbReference type="SMART" id="SM01091">
    <property type="entry name" value="CorC_HlyC"/>
    <property type="match status" value="1"/>
</dbReference>
<dbReference type="InterPro" id="IPR046342">
    <property type="entry name" value="CBS_dom_sf"/>
</dbReference>
<dbReference type="PANTHER" id="PTHR22777:SF17">
    <property type="entry name" value="UPF0053 PROTEIN SLL0260"/>
    <property type="match status" value="1"/>
</dbReference>
<accession>A0A7C4U7N8</accession>
<dbReference type="InterPro" id="IPR016169">
    <property type="entry name" value="FAD-bd_PCMH_sub2"/>
</dbReference>
<dbReference type="FunFam" id="3.10.580.10:FF:000002">
    <property type="entry name" value="Magnesium/cobalt efflux protein CorC"/>
    <property type="match status" value="1"/>
</dbReference>
<dbReference type="InterPro" id="IPR005170">
    <property type="entry name" value="Transptr-assoc_dom"/>
</dbReference>
<evidence type="ECO:0000259" key="4">
    <source>
        <dbReference type="PROSITE" id="PS51371"/>
    </source>
</evidence>
<dbReference type="Pfam" id="PF03471">
    <property type="entry name" value="CorC_HlyC"/>
    <property type="match status" value="1"/>
</dbReference>
<evidence type="ECO:0000256" key="1">
    <source>
        <dbReference type="ARBA" id="ARBA00022737"/>
    </source>
</evidence>
<dbReference type="InterPro" id="IPR000644">
    <property type="entry name" value="CBS_dom"/>
</dbReference>
<feature type="domain" description="CBS" evidence="4">
    <location>
        <begin position="33"/>
        <end position="92"/>
    </location>
</feature>
<dbReference type="Gene3D" id="3.30.465.10">
    <property type="match status" value="1"/>
</dbReference>
<dbReference type="Gene3D" id="3.10.580.10">
    <property type="entry name" value="CBS-domain"/>
    <property type="match status" value="1"/>
</dbReference>
<proteinExistence type="predicted"/>
<gene>
    <name evidence="5" type="ORF">ENV67_06230</name>
</gene>
<dbReference type="PANTHER" id="PTHR22777">
    <property type="entry name" value="HEMOLYSIN-RELATED"/>
    <property type="match status" value="1"/>
</dbReference>
<dbReference type="SUPFAM" id="SSF56176">
    <property type="entry name" value="FAD-binding/transporter-associated domain-like"/>
    <property type="match status" value="1"/>
</dbReference>
<keyword evidence="1" id="KW-0677">Repeat</keyword>
<dbReference type="GO" id="GO:0005886">
    <property type="term" value="C:plasma membrane"/>
    <property type="evidence" value="ECO:0007669"/>
    <property type="project" value="TreeGrafter"/>
</dbReference>
<dbReference type="EMBL" id="DTHG01000079">
    <property type="protein sequence ID" value="HGW92117.1"/>
    <property type="molecule type" value="Genomic_DNA"/>
</dbReference>
<comment type="caution">
    <text evidence="5">The sequence shown here is derived from an EMBL/GenBank/DDBJ whole genome shotgun (WGS) entry which is preliminary data.</text>
</comment>
<dbReference type="AlphaFoldDB" id="A0A7C4U7N8"/>
<dbReference type="CDD" id="cd04590">
    <property type="entry name" value="CBS_pair_CorC_HlyC_assoc"/>
    <property type="match status" value="1"/>
</dbReference>
<feature type="domain" description="CBS" evidence="4">
    <location>
        <begin position="96"/>
        <end position="153"/>
    </location>
</feature>
<reference evidence="5" key="1">
    <citation type="journal article" date="2020" name="mSystems">
        <title>Genome- and Community-Level Interaction Insights into Carbon Utilization and Element Cycling Functions of Hydrothermarchaeota in Hydrothermal Sediment.</title>
        <authorList>
            <person name="Zhou Z."/>
            <person name="Liu Y."/>
            <person name="Xu W."/>
            <person name="Pan J."/>
            <person name="Luo Z.H."/>
            <person name="Li M."/>
        </authorList>
    </citation>
    <scope>NUCLEOTIDE SEQUENCE [LARGE SCALE GENOMIC DNA]</scope>
    <source>
        <strain evidence="5">SpSt-780</strain>
    </source>
</reference>
<dbReference type="GO" id="GO:0050660">
    <property type="term" value="F:flavin adenine dinucleotide binding"/>
    <property type="evidence" value="ECO:0007669"/>
    <property type="project" value="InterPro"/>
</dbReference>
<sequence>MFEIIKKRTLTKEEEEIISSISELGMMPVSEVMIPRVEITAVSADQSIGEIIEIFNEKPYSKFPVYYEDIDNIIGIIFIKEILKIKERKDVLAAHFMKLPYFIPYTKPVLQTLRDFQKMKISIAIVVDEFGGVEGLITTEDLIEEIVGELQDEFDIDQSIEKKDDGIIVSGNIEISKIEDFLNIKFNEKGVRTIGGLIMKKMKRIPNVNETFRIGNLFIKVLKSSKQRIYKVFIKKL</sequence>
<evidence type="ECO:0000313" key="5">
    <source>
        <dbReference type="EMBL" id="HGW92117.1"/>
    </source>
</evidence>
<organism evidence="5">
    <name type="scientific">candidate division WOR-3 bacterium</name>
    <dbReference type="NCBI Taxonomy" id="2052148"/>
    <lineage>
        <taxon>Bacteria</taxon>
        <taxon>Bacteria division WOR-3</taxon>
    </lineage>
</organism>
<dbReference type="PROSITE" id="PS51371">
    <property type="entry name" value="CBS"/>
    <property type="match status" value="2"/>
</dbReference>
<protein>
    <submittedName>
        <fullName evidence="5">CBS domain-containing protein</fullName>
    </submittedName>
</protein>
<dbReference type="InterPro" id="IPR044751">
    <property type="entry name" value="Ion_transp-like_CBS"/>
</dbReference>
<evidence type="ECO:0000256" key="3">
    <source>
        <dbReference type="PROSITE-ProRule" id="PRU00703"/>
    </source>
</evidence>
<dbReference type="Pfam" id="PF00571">
    <property type="entry name" value="CBS"/>
    <property type="match status" value="2"/>
</dbReference>
<evidence type="ECO:0000256" key="2">
    <source>
        <dbReference type="ARBA" id="ARBA00023122"/>
    </source>
</evidence>
<dbReference type="SUPFAM" id="SSF54631">
    <property type="entry name" value="CBS-domain pair"/>
    <property type="match status" value="1"/>
</dbReference>
<name>A0A7C4U7N8_UNCW3</name>